<proteinExistence type="predicted"/>
<evidence type="ECO:0000313" key="2">
    <source>
        <dbReference type="Proteomes" id="UP001231649"/>
    </source>
</evidence>
<name>A0ACC2QWG7_9NEOP</name>
<dbReference type="Proteomes" id="UP001231649">
    <property type="component" value="Chromosome 15"/>
</dbReference>
<organism evidence="1 2">
    <name type="scientific">Mythimna loreyi</name>
    <dbReference type="NCBI Taxonomy" id="667449"/>
    <lineage>
        <taxon>Eukaryota</taxon>
        <taxon>Metazoa</taxon>
        <taxon>Ecdysozoa</taxon>
        <taxon>Arthropoda</taxon>
        <taxon>Hexapoda</taxon>
        <taxon>Insecta</taxon>
        <taxon>Pterygota</taxon>
        <taxon>Neoptera</taxon>
        <taxon>Endopterygota</taxon>
        <taxon>Lepidoptera</taxon>
        <taxon>Glossata</taxon>
        <taxon>Ditrysia</taxon>
        <taxon>Noctuoidea</taxon>
        <taxon>Noctuidae</taxon>
        <taxon>Noctuinae</taxon>
        <taxon>Hadenini</taxon>
        <taxon>Mythimna</taxon>
    </lineage>
</organism>
<protein>
    <submittedName>
        <fullName evidence="1">Uncharacterized protein</fullName>
    </submittedName>
</protein>
<comment type="caution">
    <text evidence="1">The sequence shown here is derived from an EMBL/GenBank/DDBJ whole genome shotgun (WGS) entry which is preliminary data.</text>
</comment>
<gene>
    <name evidence="1" type="ORF">PYW08_003873</name>
</gene>
<reference evidence="1" key="1">
    <citation type="submission" date="2023-03" db="EMBL/GenBank/DDBJ databases">
        <title>Chromosome-level genomes of two armyworms, Mythimna separata and Mythimna loreyi, provide insights into the biosynthesis and reception of sex pheromones.</title>
        <authorList>
            <person name="Zhao H."/>
        </authorList>
    </citation>
    <scope>NUCLEOTIDE SEQUENCE</scope>
    <source>
        <strain evidence="1">BeijingLab</strain>
    </source>
</reference>
<evidence type="ECO:0000313" key="1">
    <source>
        <dbReference type="EMBL" id="KAJ8725690.1"/>
    </source>
</evidence>
<sequence>MDREDGEMSDDTSMVVDDIKEPISFAEDCAVVYKADKTGLIIEKLEKVDASKIEERAKRFGLNLTGNRVITQRQIDELYSNFGIESGNERHFRFDAINLNGVDGLTTKEIFQYLEDYKPLSLEWIDDISCNVVCQDHISAALALLVHSREIKDKNLQEMLAVNPNHHWREGMPHPKKDLILMRFATNGDKKIIKKKPQSKNIDEYYDQSMDEVSKNPWGDLCKSWGVYDHQEVFQRKPRYNDEDVDDLEEPDKIVKVKNKSLASRLGKRHAEVRTNQSRDTEESDSDTEWKIKSKTPRMRMHADDEESKQKKKLASQHLHKDPDGYSALSIEVDNSRSNYSHREHTKLSEKFKKHATYRKNHSIQSRLGEKVVSQNDNDESLSSDDLSENSDSYVMSRVHKVNTPSSVWSRLEMKPSGTVSPIDQSDLRQILKSRKHKKSDDLRDKLGKSKQSNLRIEIDNNYAHDL</sequence>
<keyword evidence="2" id="KW-1185">Reference proteome</keyword>
<dbReference type="EMBL" id="CM056791">
    <property type="protein sequence ID" value="KAJ8725690.1"/>
    <property type="molecule type" value="Genomic_DNA"/>
</dbReference>
<accession>A0ACC2QWG7</accession>